<evidence type="ECO:0000256" key="1">
    <source>
        <dbReference type="ARBA" id="ARBA00004370"/>
    </source>
</evidence>
<keyword evidence="9" id="KW-1185">Reference proteome</keyword>
<evidence type="ECO:0000256" key="7">
    <source>
        <dbReference type="SAM" id="MobiDB-lite"/>
    </source>
</evidence>
<dbReference type="CDD" id="cd06662">
    <property type="entry name" value="SURF1"/>
    <property type="match status" value="1"/>
</dbReference>
<dbReference type="PROSITE" id="PS50895">
    <property type="entry name" value="SURF1"/>
    <property type="match status" value="1"/>
</dbReference>
<reference evidence="8" key="2">
    <citation type="submission" date="2020-09" db="EMBL/GenBank/DDBJ databases">
        <authorList>
            <person name="Yu Y."/>
        </authorList>
    </citation>
    <scope>NUCLEOTIDE SEQUENCE</scope>
    <source>
        <strain evidence="8">KCTC 49039</strain>
    </source>
</reference>
<dbReference type="GO" id="GO:0005886">
    <property type="term" value="C:plasma membrane"/>
    <property type="evidence" value="ECO:0007669"/>
    <property type="project" value="UniProtKB-SubCell"/>
</dbReference>
<evidence type="ECO:0000256" key="6">
    <source>
        <dbReference type="RuleBase" id="RU363076"/>
    </source>
</evidence>
<comment type="similarity">
    <text evidence="2 6">Belongs to the SURF1 family.</text>
</comment>
<keyword evidence="3 6" id="KW-0812">Transmembrane</keyword>
<evidence type="ECO:0000313" key="9">
    <source>
        <dbReference type="Proteomes" id="UP000610846"/>
    </source>
</evidence>
<reference evidence="8" key="1">
    <citation type="journal article" date="2018" name="Curr. Microbiol.">
        <title>Cellulosimicrobium arenosum sp. nov., Isolated from Marine Sediment Sand.</title>
        <authorList>
            <person name="Oh M."/>
            <person name="Kim J.H."/>
            <person name="Yoon J.H."/>
            <person name="Schumann P."/>
            <person name="Kim W."/>
        </authorList>
    </citation>
    <scope>NUCLEOTIDE SEQUENCE</scope>
    <source>
        <strain evidence="8">KCTC 49039</strain>
    </source>
</reference>
<feature type="transmembrane region" description="Helical" evidence="6">
    <location>
        <begin position="21"/>
        <end position="43"/>
    </location>
</feature>
<name>A0A927G5Y3_9MICO</name>
<evidence type="ECO:0000256" key="4">
    <source>
        <dbReference type="ARBA" id="ARBA00022989"/>
    </source>
</evidence>
<dbReference type="PANTHER" id="PTHR23427:SF2">
    <property type="entry name" value="SURFEIT LOCUS PROTEIN 1"/>
    <property type="match status" value="1"/>
</dbReference>
<dbReference type="PANTHER" id="PTHR23427">
    <property type="entry name" value="SURFEIT LOCUS PROTEIN"/>
    <property type="match status" value="1"/>
</dbReference>
<dbReference type="Pfam" id="PF02104">
    <property type="entry name" value="SURF1"/>
    <property type="match status" value="1"/>
</dbReference>
<feature type="transmembrane region" description="Helical" evidence="6">
    <location>
        <begin position="238"/>
        <end position="257"/>
    </location>
</feature>
<sequence>MPGPVPRRAESPYEPRTRREWVTLAVGVVVLIALCLLAGRWQWNRYESREAQISQIEENYSAAAVPVSDLLAAPGEGLDPDDQWRPVTLEGSYQPQDTVLLRNRPVNGSPGFHVLVPFVTQPTSSAPQGLVVVVDRGFVPLGVDAVTPGALPAPPPGEVEATVTLRPDEPASGRDAPGGQVQAISTDQVLAAGPDGGAWADGRTVGAYGQLRTEDPAPEQRLEALPKPDTDPGSHLSYAFQWCVFALGALIGFWLLVRRDRRDARGEDAALTAGDLIAAHDPEAARGRRVPRDRRPTAEEEEDALVDAQIGAVPADEPGRVRQASETSSA</sequence>
<dbReference type="InterPro" id="IPR002994">
    <property type="entry name" value="Surf1/Shy1"/>
</dbReference>
<evidence type="ECO:0000256" key="2">
    <source>
        <dbReference type="ARBA" id="ARBA00007165"/>
    </source>
</evidence>
<feature type="region of interest" description="Disordered" evidence="7">
    <location>
        <begin position="282"/>
        <end position="330"/>
    </location>
</feature>
<comment type="subcellular location">
    <subcellularLocation>
        <location evidence="6">Cell membrane</location>
        <topology evidence="6">Multi-pass membrane protein</topology>
    </subcellularLocation>
    <subcellularLocation>
        <location evidence="1">Membrane</location>
    </subcellularLocation>
</comment>
<proteinExistence type="inferred from homology"/>
<dbReference type="EMBL" id="JACYHB010000001">
    <property type="protein sequence ID" value="MBD8077594.1"/>
    <property type="molecule type" value="Genomic_DNA"/>
</dbReference>
<keyword evidence="4 6" id="KW-1133">Transmembrane helix</keyword>
<gene>
    <name evidence="8" type="ORF">IF651_00770</name>
</gene>
<keyword evidence="5 6" id="KW-0472">Membrane</keyword>
<protein>
    <recommendedName>
        <fullName evidence="6">SURF1-like protein</fullName>
    </recommendedName>
</protein>
<dbReference type="InterPro" id="IPR045214">
    <property type="entry name" value="Surf1/Surf4"/>
</dbReference>
<comment type="caution">
    <text evidence="8">The sequence shown here is derived from an EMBL/GenBank/DDBJ whole genome shotgun (WGS) entry which is preliminary data.</text>
</comment>
<evidence type="ECO:0000313" key="8">
    <source>
        <dbReference type="EMBL" id="MBD8077594.1"/>
    </source>
</evidence>
<dbReference type="AlphaFoldDB" id="A0A927G5Y3"/>
<accession>A0A927G5Y3</accession>
<evidence type="ECO:0000256" key="5">
    <source>
        <dbReference type="ARBA" id="ARBA00023136"/>
    </source>
</evidence>
<organism evidence="8 9">
    <name type="scientific">Cellulosimicrobium arenosum</name>
    <dbReference type="NCBI Taxonomy" id="2708133"/>
    <lineage>
        <taxon>Bacteria</taxon>
        <taxon>Bacillati</taxon>
        <taxon>Actinomycetota</taxon>
        <taxon>Actinomycetes</taxon>
        <taxon>Micrococcales</taxon>
        <taxon>Promicromonosporaceae</taxon>
        <taxon>Cellulosimicrobium</taxon>
    </lineage>
</organism>
<keyword evidence="6" id="KW-1003">Cell membrane</keyword>
<dbReference type="Proteomes" id="UP000610846">
    <property type="component" value="Unassembled WGS sequence"/>
</dbReference>
<evidence type="ECO:0000256" key="3">
    <source>
        <dbReference type="ARBA" id="ARBA00022692"/>
    </source>
</evidence>